<dbReference type="GO" id="GO:0016020">
    <property type="term" value="C:membrane"/>
    <property type="evidence" value="ECO:0007669"/>
    <property type="project" value="UniProtKB-SubCell"/>
</dbReference>
<accession>A0A9D0Z671</accession>
<feature type="domain" description="HTH merR-type" evidence="10">
    <location>
        <begin position="1"/>
        <end position="68"/>
    </location>
</feature>
<evidence type="ECO:0000313" key="11">
    <source>
        <dbReference type="EMBL" id="HIQ69941.1"/>
    </source>
</evidence>
<dbReference type="Pfam" id="PF13411">
    <property type="entry name" value="MerR_1"/>
    <property type="match status" value="1"/>
</dbReference>
<feature type="transmembrane region" description="Helical" evidence="9">
    <location>
        <begin position="280"/>
        <end position="302"/>
    </location>
</feature>
<comment type="caution">
    <text evidence="11">The sequence shown here is derived from an EMBL/GenBank/DDBJ whole genome shotgun (WGS) entry which is preliminary data.</text>
</comment>
<dbReference type="Gene3D" id="1.10.1660.10">
    <property type="match status" value="1"/>
</dbReference>
<feature type="transmembrane region" description="Helical" evidence="9">
    <location>
        <begin position="147"/>
        <end position="166"/>
    </location>
</feature>
<name>A0A9D0Z671_9FIRM</name>
<evidence type="ECO:0000256" key="3">
    <source>
        <dbReference type="ARBA" id="ARBA00022692"/>
    </source>
</evidence>
<sequence>MTISEMEVATGLDRATIRFYEKQGLLCPRRLENGYRDYSDEDRQTLLRIKLLRELGVGLEEIRALQQGTAALPETLAARLEALELEFAATVQARDTCRAIRDTGVSYQALDAEQYLGRPSWTMPPVHDAPPIPYCPWRRYLARTFDWTLYELLLIAVLTLGFHVNLTRSSPWLSVGISFLALGVMLLAEPLFLVRFGTTPGKAIFGLRVERQDGGRLTYADAMSRTWDVIALGLGYNIPFYNLYRLFRSYKAHTEGEEQPWDLENDFCLQVKPGAWWRNAVFVAAAAAQLALGVLCNLAAAFPPHFGPLTTAEFAENYNFVASFYRNSPDMLDGSGQWVREDGAIYLDNGSGLPAVTLETGADGAVEAVTLDWQYDETDWLISWPADKMQYAALALAASDGGWWDYWGKRSVADIPAAAPPFESGSRSGHGLDFTWEVDQAGFEDAGSGYLCYLEDGSASCTVRFTVRLGT</sequence>
<dbReference type="InterPro" id="IPR047057">
    <property type="entry name" value="MerR_fam"/>
</dbReference>
<dbReference type="InterPro" id="IPR000551">
    <property type="entry name" value="MerR-type_HTH_dom"/>
</dbReference>
<dbReference type="GO" id="GO:0003677">
    <property type="term" value="F:DNA binding"/>
    <property type="evidence" value="ECO:0007669"/>
    <property type="project" value="UniProtKB-KW"/>
</dbReference>
<dbReference type="PANTHER" id="PTHR30204:SF69">
    <property type="entry name" value="MERR-FAMILY TRANSCRIPTIONAL REGULATOR"/>
    <property type="match status" value="1"/>
</dbReference>
<dbReference type="EMBL" id="DVFN01000094">
    <property type="protein sequence ID" value="HIQ69941.1"/>
    <property type="molecule type" value="Genomic_DNA"/>
</dbReference>
<dbReference type="AlphaFoldDB" id="A0A9D0Z671"/>
<protein>
    <submittedName>
        <fullName evidence="11">MerR family transcriptional regulator</fullName>
    </submittedName>
</protein>
<evidence type="ECO:0000256" key="1">
    <source>
        <dbReference type="ARBA" id="ARBA00004141"/>
    </source>
</evidence>
<evidence type="ECO:0000256" key="6">
    <source>
        <dbReference type="ARBA" id="ARBA00023125"/>
    </source>
</evidence>
<dbReference type="PANTHER" id="PTHR30204">
    <property type="entry name" value="REDOX-CYCLING DRUG-SENSING TRANSCRIPTIONAL ACTIVATOR SOXR"/>
    <property type="match status" value="1"/>
</dbReference>
<feature type="transmembrane region" description="Helical" evidence="9">
    <location>
        <begin position="172"/>
        <end position="194"/>
    </location>
</feature>
<keyword evidence="8" id="KW-0804">Transcription</keyword>
<proteinExistence type="predicted"/>
<dbReference type="InterPro" id="IPR010432">
    <property type="entry name" value="RDD"/>
</dbReference>
<evidence type="ECO:0000313" key="12">
    <source>
        <dbReference type="Proteomes" id="UP000886874"/>
    </source>
</evidence>
<organism evidence="11 12">
    <name type="scientific">Candidatus Avoscillospira stercorigallinarum</name>
    <dbReference type="NCBI Taxonomy" id="2840708"/>
    <lineage>
        <taxon>Bacteria</taxon>
        <taxon>Bacillati</taxon>
        <taxon>Bacillota</taxon>
        <taxon>Clostridia</taxon>
        <taxon>Eubacteriales</taxon>
        <taxon>Oscillospiraceae</taxon>
        <taxon>Oscillospiraceae incertae sedis</taxon>
        <taxon>Candidatus Avoscillospira</taxon>
    </lineage>
</organism>
<reference evidence="11" key="1">
    <citation type="submission" date="2020-10" db="EMBL/GenBank/DDBJ databases">
        <authorList>
            <person name="Gilroy R."/>
        </authorList>
    </citation>
    <scope>NUCLEOTIDE SEQUENCE</scope>
    <source>
        <strain evidence="11">ChiSjej2B20-13462</strain>
    </source>
</reference>
<evidence type="ECO:0000256" key="2">
    <source>
        <dbReference type="ARBA" id="ARBA00022491"/>
    </source>
</evidence>
<dbReference type="SMART" id="SM00422">
    <property type="entry name" value="HTH_MERR"/>
    <property type="match status" value="1"/>
</dbReference>
<evidence type="ECO:0000256" key="5">
    <source>
        <dbReference type="ARBA" id="ARBA00023015"/>
    </source>
</evidence>
<keyword evidence="4 9" id="KW-1133">Transmembrane helix</keyword>
<dbReference type="Pfam" id="PF06271">
    <property type="entry name" value="RDD"/>
    <property type="match status" value="1"/>
</dbReference>
<gene>
    <name evidence="11" type="ORF">IAA67_06405</name>
</gene>
<keyword evidence="6" id="KW-0238">DNA-binding</keyword>
<evidence type="ECO:0000256" key="7">
    <source>
        <dbReference type="ARBA" id="ARBA00023136"/>
    </source>
</evidence>
<dbReference type="InterPro" id="IPR009061">
    <property type="entry name" value="DNA-bd_dom_put_sf"/>
</dbReference>
<dbReference type="PRINTS" id="PR00040">
    <property type="entry name" value="HTHMERR"/>
</dbReference>
<keyword evidence="2" id="KW-0678">Repressor</keyword>
<keyword evidence="7 9" id="KW-0472">Membrane</keyword>
<keyword evidence="3 9" id="KW-0812">Transmembrane</keyword>
<dbReference type="Proteomes" id="UP000886874">
    <property type="component" value="Unassembled WGS sequence"/>
</dbReference>
<evidence type="ECO:0000259" key="10">
    <source>
        <dbReference type="PROSITE" id="PS50937"/>
    </source>
</evidence>
<dbReference type="GO" id="GO:0003700">
    <property type="term" value="F:DNA-binding transcription factor activity"/>
    <property type="evidence" value="ECO:0007669"/>
    <property type="project" value="InterPro"/>
</dbReference>
<dbReference type="CDD" id="cd00592">
    <property type="entry name" value="HTH_MerR-like"/>
    <property type="match status" value="1"/>
</dbReference>
<dbReference type="SUPFAM" id="SSF46955">
    <property type="entry name" value="Putative DNA-binding domain"/>
    <property type="match status" value="1"/>
</dbReference>
<evidence type="ECO:0000256" key="9">
    <source>
        <dbReference type="SAM" id="Phobius"/>
    </source>
</evidence>
<keyword evidence="5" id="KW-0805">Transcription regulation</keyword>
<reference evidence="11" key="2">
    <citation type="journal article" date="2021" name="PeerJ">
        <title>Extensive microbial diversity within the chicken gut microbiome revealed by metagenomics and culture.</title>
        <authorList>
            <person name="Gilroy R."/>
            <person name="Ravi A."/>
            <person name="Getino M."/>
            <person name="Pursley I."/>
            <person name="Horton D.L."/>
            <person name="Alikhan N.F."/>
            <person name="Baker D."/>
            <person name="Gharbi K."/>
            <person name="Hall N."/>
            <person name="Watson M."/>
            <person name="Adriaenssens E.M."/>
            <person name="Foster-Nyarko E."/>
            <person name="Jarju S."/>
            <person name="Secka A."/>
            <person name="Antonio M."/>
            <person name="Oren A."/>
            <person name="Chaudhuri R.R."/>
            <person name="La Ragione R."/>
            <person name="Hildebrand F."/>
            <person name="Pallen M.J."/>
        </authorList>
    </citation>
    <scope>NUCLEOTIDE SEQUENCE</scope>
    <source>
        <strain evidence="11">ChiSjej2B20-13462</strain>
    </source>
</reference>
<evidence type="ECO:0000256" key="4">
    <source>
        <dbReference type="ARBA" id="ARBA00022989"/>
    </source>
</evidence>
<comment type="subcellular location">
    <subcellularLocation>
        <location evidence="1">Membrane</location>
        <topology evidence="1">Multi-pass membrane protein</topology>
    </subcellularLocation>
</comment>
<dbReference type="PROSITE" id="PS50937">
    <property type="entry name" value="HTH_MERR_2"/>
    <property type="match status" value="1"/>
</dbReference>
<evidence type="ECO:0000256" key="8">
    <source>
        <dbReference type="ARBA" id="ARBA00023163"/>
    </source>
</evidence>